<dbReference type="GeneTree" id="ENSGT00940000160418"/>
<dbReference type="AlphaFoldDB" id="F8WFB8"/>
<reference evidence="1" key="5">
    <citation type="submission" date="2025-09" db="UniProtKB">
        <authorList>
            <consortium name="Ensembl"/>
        </authorList>
    </citation>
    <scope>IDENTIFICATION</scope>
</reference>
<dbReference type="EMBL" id="AC037459">
    <property type="status" value="NOT_ANNOTATED_CDS"/>
    <property type="molecule type" value="Genomic_DNA"/>
</dbReference>
<dbReference type="SMR" id="F8WFB8"/>
<organism evidence="1 2">
    <name type="scientific">Homo sapiens</name>
    <name type="common">Human</name>
    <dbReference type="NCBI Taxonomy" id="9606"/>
    <lineage>
        <taxon>Eukaryota</taxon>
        <taxon>Metazoa</taxon>
        <taxon>Chordata</taxon>
        <taxon>Craniata</taxon>
        <taxon>Vertebrata</taxon>
        <taxon>Euteleostomi</taxon>
        <taxon>Mammalia</taxon>
        <taxon>Eutheria</taxon>
        <taxon>Euarchontoglires</taxon>
        <taxon>Primates</taxon>
        <taxon>Haplorrhini</taxon>
        <taxon>Catarrhini</taxon>
        <taxon>Hominidae</taxon>
        <taxon>Homo</taxon>
    </lineage>
</organism>
<dbReference type="EMBL" id="KF458711">
    <property type="status" value="NOT_ANNOTATED_CDS"/>
    <property type="molecule type" value="Genomic_DNA"/>
</dbReference>
<sequence>MALTVDVAGPAPWGFRITGGRDFHTPIMVTKAAIWGDY</sequence>
<proteinExistence type="evidence at protein level"/>
<dbReference type="Bgee" id="ENSG00000120913">
    <property type="expression patterns" value="Expressed in spleen and 200 other cell types or tissues"/>
</dbReference>
<dbReference type="UCSC" id="uc064lba.1">
    <property type="organism name" value="human"/>
</dbReference>
<name>F8WFB8_HUMAN</name>
<dbReference type="ChiTaRS" id="PDLIM2">
    <property type="organism name" value="human"/>
</dbReference>
<reference evidence="1" key="4">
    <citation type="submission" date="2025-08" db="UniProtKB">
        <authorList>
            <consortium name="Ensembl"/>
        </authorList>
    </citation>
    <scope>IDENTIFICATION</scope>
</reference>
<dbReference type="HOGENOM" id="CLU_3335382_0_0_1"/>
<keyword evidence="3 4" id="KW-1267">Proteomics identification</keyword>
<reference evidence="1 2" key="2">
    <citation type="journal article" date="2004" name="Nature">
        <title>Finishing the euchromatic sequence of the human genome.</title>
        <authorList>
            <consortium name="International Human Genome Sequencing Consortium"/>
        </authorList>
    </citation>
    <scope>NUCLEOTIDE SEQUENCE [LARGE SCALE GENOMIC DNA]</scope>
</reference>
<keyword evidence="2" id="KW-1185">Reference proteome</keyword>
<dbReference type="Proteomes" id="UP000005640">
    <property type="component" value="Chromosome 8"/>
</dbReference>
<dbReference type="Ensembl" id="ENST00000416159.5">
    <property type="protein sequence ID" value="ENSP00000412936.1"/>
    <property type="gene ID" value="ENSG00000120913.24"/>
</dbReference>
<dbReference type="OrthoDB" id="445995at2759"/>
<dbReference type="ExpressionAtlas" id="F8WFB8">
    <property type="expression patterns" value="baseline and differential"/>
</dbReference>
<evidence type="ECO:0007829" key="3">
    <source>
        <dbReference type="PeptideAtlas" id="F8WFB8"/>
    </source>
</evidence>
<dbReference type="VEuPathDB" id="HostDB:ENSG00000120913"/>
<dbReference type="Gene3D" id="2.30.42.10">
    <property type="match status" value="1"/>
</dbReference>
<dbReference type="Ensembl" id="ENST00000416159.5">
    <property type="protein sequence ID" value="ENSP00000412936.1"/>
    <property type="gene ID" value="ENSG00000120913.25"/>
</dbReference>
<dbReference type="HGNC" id="HGNC:13992">
    <property type="gene designation" value="PDLIM2"/>
</dbReference>
<evidence type="ECO:0000313" key="1">
    <source>
        <dbReference type="Ensembl" id="ENSP00000412936.1"/>
    </source>
</evidence>
<reference evidence="1 2" key="3">
    <citation type="journal article" date="2006" name="Nature">
        <title>DNA sequence and analysis of human chromosome 8.</title>
        <authorList>
            <person name="Nusbaum C."/>
            <person name="Mikkelsen T.S."/>
            <person name="Zody M.C."/>
            <person name="Asakawa S."/>
            <person name="Taudien S."/>
            <person name="Garber M."/>
            <person name="Kodira C.D."/>
            <person name="Schueler M.G."/>
            <person name="Shimizu A."/>
            <person name="Whittaker C.A."/>
            <person name="Chang J.L."/>
            <person name="Cuomo C.A."/>
            <person name="Dewar K."/>
            <person name="FitzGerald M.G."/>
            <person name="Yang X."/>
            <person name="Allen N.R."/>
            <person name="Anderson S."/>
            <person name="Asakawa T."/>
            <person name="Blechschmidt K."/>
            <person name="Bloom T."/>
            <person name="Borowsky M.L."/>
            <person name="Butler J."/>
            <person name="Cook A."/>
            <person name="Corum B."/>
            <person name="DeArellano K."/>
            <person name="DeCaprio D."/>
            <person name="Dooley K.T."/>
            <person name="Dorris L.III."/>
            <person name="Engels R."/>
            <person name="Glockner G."/>
            <person name="Hafez N."/>
            <person name="Hagopian D.S."/>
            <person name="Hall J.L."/>
            <person name="Ishikawa S.K."/>
            <person name="Jaffe D.B."/>
            <person name="Kamat A."/>
            <person name="Kudoh J."/>
            <person name="Lehmann R."/>
            <person name="Lokitsang T."/>
            <person name="Macdonald P."/>
            <person name="Major J.E."/>
            <person name="Matthews C.D."/>
            <person name="Mauceli E."/>
            <person name="Menzel U."/>
            <person name="Mihalev A.H."/>
            <person name="Minoshima S."/>
            <person name="Murayama Y."/>
            <person name="Naylor J.W."/>
            <person name="Nicol R."/>
            <person name="Nguyen C."/>
            <person name="O'Leary S.B."/>
            <person name="O'Neill K."/>
            <person name="Parker S.C."/>
            <person name="Polley A."/>
            <person name="Raymond C.K."/>
            <person name="Reichwald K."/>
            <person name="Rodriguez J."/>
            <person name="Sasaki T."/>
            <person name="Schilhabel M."/>
            <person name="Siddiqui R."/>
            <person name="Smith C.L."/>
            <person name="Sneddon T.P."/>
            <person name="Talamas J.A."/>
            <person name="Tenzin P."/>
            <person name="Topham K."/>
            <person name="Venkataraman V."/>
            <person name="Wen G."/>
            <person name="Yamazaki S."/>
            <person name="Young S.K."/>
            <person name="Zeng Q."/>
            <person name="Zimmer A.R."/>
            <person name="Rosenthal A."/>
            <person name="Birren B.W."/>
            <person name="Platzer M."/>
            <person name="Shimizu N."/>
            <person name="Lander E.S."/>
        </authorList>
    </citation>
    <scope>NUCLEOTIDE SEQUENCE [LARGE SCALE GENOMIC DNA]</scope>
</reference>
<dbReference type="OpenTargets" id="ENSG00000120913"/>
<dbReference type="InterPro" id="IPR036034">
    <property type="entry name" value="PDZ_sf"/>
</dbReference>
<gene>
    <name evidence="1" type="primary">PDLIM2</name>
</gene>
<protein>
    <submittedName>
        <fullName evidence="1">PDZ and LIM domain 2</fullName>
    </submittedName>
</protein>
<reference evidence="1 2" key="1">
    <citation type="journal article" date="2001" name="Nature">
        <title>Initial sequencing and analysis of the human genome.</title>
        <authorList>
            <consortium name="International Human Genome Sequencing Consortium"/>
            <person name="Lander E.S."/>
            <person name="Linton L.M."/>
            <person name="Birren B."/>
            <person name="Nusbaum C."/>
            <person name="Zody M.C."/>
            <person name="Baldwin J."/>
            <person name="Devon K."/>
            <person name="Dewar K."/>
            <person name="Doyle M."/>
            <person name="FitzHugh W."/>
            <person name="Funke R."/>
            <person name="Gage D."/>
            <person name="Harris K."/>
            <person name="Heaford A."/>
            <person name="Howland J."/>
            <person name="Kann L."/>
            <person name="Lehoczky J."/>
            <person name="LeVine R."/>
            <person name="McEwan P."/>
            <person name="McKernan K."/>
            <person name="Meldrim J."/>
            <person name="Mesirov J.P."/>
            <person name="Miranda C."/>
            <person name="Morris W."/>
            <person name="Naylor J."/>
            <person name="Raymond C."/>
            <person name="Rosetti M."/>
            <person name="Santos R."/>
            <person name="Sheridan A."/>
            <person name="Sougnez C."/>
            <person name="Stange-Thomann N."/>
            <person name="Stojanovic N."/>
            <person name="Subramanian A."/>
            <person name="Wyman D."/>
            <person name="Rogers J."/>
            <person name="Sulston J."/>
            <person name="Ainscough R."/>
            <person name="Beck S."/>
            <person name="Bentley D."/>
            <person name="Burton J."/>
            <person name="Clee C."/>
            <person name="Carter N."/>
            <person name="Coulson A."/>
            <person name="Deadman R."/>
            <person name="Deloukas P."/>
            <person name="Dunham A."/>
            <person name="Dunham I."/>
            <person name="Durbin R."/>
            <person name="French L."/>
            <person name="Grafham D."/>
            <person name="Gregory S."/>
            <person name="Hubbard T."/>
            <person name="Humphray S."/>
            <person name="Hunt A."/>
            <person name="Jones M."/>
            <person name="Lloyd C."/>
            <person name="McMurray A."/>
            <person name="Matthews L."/>
            <person name="Mercer S."/>
            <person name="Milne S."/>
            <person name="Mullikin J.C."/>
            <person name="Mungall A."/>
            <person name="Plumb R."/>
            <person name="Ross M."/>
            <person name="Shownkeen R."/>
            <person name="Sims S."/>
            <person name="Waterston R.H."/>
            <person name="Wilson R.K."/>
            <person name="Hillier L.W."/>
            <person name="McPherson J.D."/>
            <person name="Marra M.A."/>
            <person name="Mardis E.R."/>
            <person name="Fulton L.A."/>
            <person name="Chinwalla A.T."/>
            <person name="Pepin K.H."/>
            <person name="Gish W.R."/>
            <person name="Chissoe S.L."/>
            <person name="Wendl M.C."/>
            <person name="Delehaunty K.D."/>
            <person name="Miner T.L."/>
            <person name="Delehaunty A."/>
            <person name="Kramer J.B."/>
            <person name="Cook L.L."/>
            <person name="Fulton R.S."/>
            <person name="Johnson D.L."/>
            <person name="Minx P.J."/>
            <person name="Clifton S.W."/>
            <person name="Hawkins T."/>
            <person name="Branscomb E."/>
            <person name="Predki P."/>
            <person name="Richardson P."/>
            <person name="Wenning S."/>
            <person name="Slezak T."/>
            <person name="Doggett N."/>
            <person name="Cheng J.F."/>
            <person name="Olsen A."/>
            <person name="Lucas S."/>
            <person name="Elkin C."/>
            <person name="Uberbacher E."/>
            <person name="Frazier M."/>
            <person name="Gibbs R.A."/>
            <person name="Muzny D.M."/>
            <person name="Scherer S.E."/>
            <person name="Bouck J.B."/>
            <person name="Sodergren E.J."/>
            <person name="Worley K.C."/>
            <person name="Rives C.M."/>
            <person name="Gorrell J.H."/>
            <person name="Metzker M.L."/>
            <person name="Naylor S.L."/>
            <person name="Kucherlapati R.S."/>
            <person name="Nelson D.L."/>
            <person name="Weinstock G.M."/>
            <person name="Sakaki Y."/>
            <person name="Fujiyama A."/>
            <person name="Hattori M."/>
            <person name="Yada T."/>
            <person name="Toyoda A."/>
            <person name="Itoh T."/>
            <person name="Kawagoe C."/>
            <person name="Watanabe H."/>
            <person name="Totoki Y."/>
            <person name="Taylor T."/>
            <person name="Weissenbach J."/>
            <person name="Heilig R."/>
            <person name="Saurin W."/>
            <person name="Artiguenave F."/>
            <person name="Brottier P."/>
            <person name="Bruls T."/>
            <person name="Pelletier E."/>
            <person name="Robert C."/>
            <person name="Wincker P."/>
            <person name="Smith D.R."/>
            <person name="Doucette-Stamm L."/>
            <person name="Rubenfield M."/>
            <person name="Weinstock K."/>
            <person name="Lee H.M."/>
            <person name="Dubois J."/>
            <person name="Rosenthal A."/>
            <person name="Platzer M."/>
            <person name="Nyakatura G."/>
            <person name="Taudien S."/>
            <person name="Rump A."/>
            <person name="Yang H."/>
            <person name="Yu J."/>
            <person name="Wang J."/>
            <person name="Huang G."/>
            <person name="Gu J."/>
            <person name="Hood L."/>
            <person name="Rowen L."/>
            <person name="Madan A."/>
            <person name="Qin S."/>
            <person name="Davis R.W."/>
            <person name="Federspiel N.A."/>
            <person name="Abola A.P."/>
            <person name="Proctor M.J."/>
            <person name="Myers R.M."/>
            <person name="Schmutz J."/>
            <person name="Dickson M."/>
            <person name="Grimwood J."/>
            <person name="Cox D.R."/>
            <person name="Olson M.V."/>
            <person name="Kaul R."/>
            <person name="Raymond C."/>
            <person name="Shimizu N."/>
            <person name="Kawasaki K."/>
            <person name="Minoshima S."/>
            <person name="Evans G.A."/>
            <person name="Athanasiou M."/>
            <person name="Schultz R."/>
            <person name="Roe B.A."/>
            <person name="Chen F."/>
            <person name="Pan H."/>
            <person name="Ramser J."/>
            <person name="Lehrach H."/>
            <person name="Reinhardt R."/>
            <person name="McCombie W.R."/>
            <person name="de la Bastide M."/>
            <person name="Dedhia N."/>
            <person name="Blocker H."/>
            <person name="Hornischer K."/>
            <person name="Nordsiek G."/>
            <person name="Agarwala R."/>
            <person name="Aravind L."/>
            <person name="Bailey J.A."/>
            <person name="Bateman A."/>
            <person name="Batzoglou S."/>
            <person name="Birney E."/>
            <person name="Bork P."/>
            <person name="Brown D.G."/>
            <person name="Burge C.B."/>
            <person name="Cerutti L."/>
            <person name="Chen H.C."/>
            <person name="Church D."/>
            <person name="Clamp M."/>
            <person name="Copley R.R."/>
            <person name="Doerks T."/>
            <person name="Eddy S.R."/>
            <person name="Eichler E.E."/>
            <person name="Furey T.S."/>
            <person name="Galagan J."/>
            <person name="Gilbert J.G."/>
            <person name="Harmon C."/>
            <person name="Hayashizaki Y."/>
            <person name="Haussler D."/>
            <person name="Hermjakob H."/>
            <person name="Hokamp K."/>
            <person name="Jang W."/>
            <person name="Johnson L.S."/>
            <person name="Jones T.A."/>
            <person name="Kasif S."/>
            <person name="Kaspryzk A."/>
            <person name="Kennedy S."/>
            <person name="Kent W.J."/>
            <person name="Kitts P."/>
            <person name="Koonin E.V."/>
            <person name="Korf I."/>
            <person name="Kulp D."/>
            <person name="Lancet D."/>
            <person name="Lowe T.M."/>
            <person name="McLysaght A."/>
            <person name="Mikkelsen T."/>
            <person name="Moran J.V."/>
            <person name="Mulder N."/>
            <person name="Pollara V.J."/>
            <person name="Ponting C.P."/>
            <person name="Schuler G."/>
            <person name="Schultz J."/>
            <person name="Slater G."/>
            <person name="Smit A.F."/>
            <person name="Stupka E."/>
            <person name="Szustakowski J."/>
            <person name="Thierry-Mieg D."/>
            <person name="Thierry-Mieg J."/>
            <person name="Wagner L."/>
            <person name="Wallis J."/>
            <person name="Wheeler R."/>
            <person name="Williams A."/>
            <person name="Wolf Y.I."/>
            <person name="Wolfe K.H."/>
            <person name="Yang S.P."/>
            <person name="Yeh R.F."/>
            <person name="Collins F."/>
            <person name="Guyer M.S."/>
            <person name="Peterson J."/>
            <person name="Felsenfeld A."/>
            <person name="Wetterstrand K.A."/>
            <person name="Patrinos A."/>
            <person name="Morgan M.J."/>
            <person name="de Jong P."/>
            <person name="Catanese J.J."/>
            <person name="Osoegawa K."/>
            <person name="Shizuya H."/>
            <person name="Choi S."/>
            <person name="Chen Y.J."/>
        </authorList>
    </citation>
    <scope>NUCLEOTIDE SEQUENCE [LARGE SCALE GENOMIC DNA]</scope>
</reference>
<accession>F8WFB8</accession>
<dbReference type="MassIVE" id="F8WFB8"/>
<dbReference type="ProteomicsDB" id="32132"/>
<evidence type="ECO:0000313" key="2">
    <source>
        <dbReference type="Proteomes" id="UP000005640"/>
    </source>
</evidence>
<evidence type="ECO:0007829" key="4">
    <source>
        <dbReference type="ProteomicsDB" id="F8WFB8"/>
    </source>
</evidence>